<dbReference type="InterPro" id="IPR006638">
    <property type="entry name" value="Elp3/MiaA/NifB-like_rSAM"/>
</dbReference>
<name>A0A6G7PV04_9BACT</name>
<dbReference type="GO" id="GO:0051536">
    <property type="term" value="F:iron-sulfur cluster binding"/>
    <property type="evidence" value="ECO:0007669"/>
    <property type="project" value="InterPro"/>
</dbReference>
<dbReference type="InterPro" id="IPR058240">
    <property type="entry name" value="rSAM_sf"/>
</dbReference>
<dbReference type="Pfam" id="PF19864">
    <property type="entry name" value="Radical_SAM_N2"/>
    <property type="match status" value="1"/>
</dbReference>
<evidence type="ECO:0000313" key="2">
    <source>
        <dbReference type="Proteomes" id="UP000502179"/>
    </source>
</evidence>
<dbReference type="InterPro" id="IPR023862">
    <property type="entry name" value="CHP03960_rSAM"/>
</dbReference>
<dbReference type="Pfam" id="PF10105">
    <property type="entry name" value="DUF2344"/>
    <property type="match status" value="1"/>
</dbReference>
<dbReference type="PANTHER" id="PTHR42731">
    <property type="entry name" value="SLL1084 PROTEIN"/>
    <property type="match status" value="1"/>
</dbReference>
<protein>
    <submittedName>
        <fullName evidence="1">TIGR03960 family B12-binding radical SAM protein</fullName>
    </submittedName>
</protein>
<gene>
    <name evidence="1" type="ORF">G4V39_03795</name>
</gene>
<dbReference type="CDD" id="cd01335">
    <property type="entry name" value="Radical_SAM"/>
    <property type="match status" value="1"/>
</dbReference>
<dbReference type="Gene3D" id="3.80.30.20">
    <property type="entry name" value="tm_1862 like domain"/>
    <property type="match status" value="1"/>
</dbReference>
<dbReference type="InterPro" id="IPR007197">
    <property type="entry name" value="rSAM"/>
</dbReference>
<accession>A0A6G7PV04</accession>
<dbReference type="NCBIfam" id="TIGR03936">
    <property type="entry name" value="sam_1_link_chp"/>
    <property type="match status" value="1"/>
</dbReference>
<reference evidence="1 2" key="1">
    <citation type="submission" date="2020-02" db="EMBL/GenBank/DDBJ databases">
        <title>Genome analysis of Thermosulfuriphilus ammonigenes ST65T, an anaerobic thermophilic chemolithoautotrophic bacterium isolated from a deep-sea hydrothermal vent.</title>
        <authorList>
            <person name="Slobodkina G."/>
            <person name="Allioux M."/>
            <person name="Merkel A."/>
            <person name="Alain K."/>
            <person name="Jebbar M."/>
            <person name="Slobodkin A."/>
        </authorList>
    </citation>
    <scope>NUCLEOTIDE SEQUENCE [LARGE SCALE GENOMIC DNA]</scope>
    <source>
        <strain evidence="1 2">ST65</strain>
    </source>
</reference>
<keyword evidence="2" id="KW-1185">Reference proteome</keyword>
<dbReference type="Pfam" id="PF04055">
    <property type="entry name" value="Radical_SAM"/>
    <property type="match status" value="1"/>
</dbReference>
<dbReference type="NCBIfam" id="TIGR03960">
    <property type="entry name" value="rSAM_fuse_unch"/>
    <property type="match status" value="1"/>
</dbReference>
<dbReference type="SFLD" id="SFLDS00029">
    <property type="entry name" value="Radical_SAM"/>
    <property type="match status" value="1"/>
</dbReference>
<organism evidence="1 2">
    <name type="scientific">Thermosulfuriphilus ammonigenes</name>
    <dbReference type="NCBI Taxonomy" id="1936021"/>
    <lineage>
        <taxon>Bacteria</taxon>
        <taxon>Pseudomonadati</taxon>
        <taxon>Thermodesulfobacteriota</taxon>
        <taxon>Thermodesulfobacteria</taxon>
        <taxon>Thermodesulfobacteriales</taxon>
        <taxon>Thermodesulfobacteriaceae</taxon>
        <taxon>Thermosulfuriphilus</taxon>
    </lineage>
</organism>
<dbReference type="SFLD" id="SFLDG01082">
    <property type="entry name" value="B12-binding_domain_containing"/>
    <property type="match status" value="1"/>
</dbReference>
<proteinExistence type="predicted"/>
<evidence type="ECO:0000313" key="1">
    <source>
        <dbReference type="EMBL" id="QIJ71450.1"/>
    </source>
</evidence>
<dbReference type="KEGG" id="tav:G4V39_03795"/>
<dbReference type="PROSITE" id="PS51918">
    <property type="entry name" value="RADICAL_SAM"/>
    <property type="match status" value="1"/>
</dbReference>
<dbReference type="InterPro" id="IPR045784">
    <property type="entry name" value="Radical_SAM_N2"/>
</dbReference>
<dbReference type="CDD" id="cd02065">
    <property type="entry name" value="B12-binding_like"/>
    <property type="match status" value="1"/>
</dbReference>
<dbReference type="SUPFAM" id="SSF102114">
    <property type="entry name" value="Radical SAM enzymes"/>
    <property type="match status" value="1"/>
</dbReference>
<dbReference type="PANTHER" id="PTHR42731:SF1">
    <property type="entry name" value="RADICAL SAM DOMAIN PROTEIN"/>
    <property type="match status" value="1"/>
</dbReference>
<dbReference type="SMART" id="SM00729">
    <property type="entry name" value="Elp3"/>
    <property type="match status" value="1"/>
</dbReference>
<dbReference type="GO" id="GO:0003824">
    <property type="term" value="F:catalytic activity"/>
    <property type="evidence" value="ECO:0007669"/>
    <property type="project" value="InterPro"/>
</dbReference>
<dbReference type="InterPro" id="IPR023404">
    <property type="entry name" value="rSAM_horseshoe"/>
</dbReference>
<sequence length="822" mass="92805">MDDLLPLIRRPSRYLGTEVNSWHKPWDEARVRFCLVFPDLYELGMSHLGSQILYLILNSRRDWLADRAYCPDRDLEALLLERGRPLVSWEHRRPLVDFDVLGISLPYELCYSNILTILSLAGLPFRSQERPKPFPLILGGGSAAVNPEPVAPFYDAIIIGDAEEAILEVAEVCGRLKREGGEKADLLRALSDIEGLYVPDHFQPLYDKDGRFRGMRSRLKAKVRRRIVADLDAVPYPYRPLVPFAETAHDRLAIEVSRGCTRGCRFCQAGVTYRPVRERSPKRVLELIQEGLEATGWDEVSLLSLSTGDYSCLEPLVEYLMAVYCPRRVAISLPSLRVGTLTLAIMEEIRRVRKTGFTLAPEAGSQRLRQVINKDIREEDLLACAEAAFRLGWGHIKLYFMVGLPSETEEDVKEIIRLAREVRKMAPSGRGGQVTVSVATFVPKPHTPFQWEAQLLPDEATFRLGILKQALRGRGFRVKWHQPEMSLLEGVFSRGDRSLASLIEEAWRLGARLDGWSDHFRLSLWQKAAQRVGINLEGYLSARSLEAPLAWEHLDMGVSQEFLRQERRLALEAQFSPDCRFSRCLKCGVCGKKVALSLKKDCKLPPPPPPPSQPEGRFAYLVAYSKDGPARFLSQLELMRVVHRALRRAGLPLSFSQGFHPLPRVSFPRALPVGVASEREHFVVELVRPLPEEEIKRRLSATMPAGIGLLAVQPWQVGREPPHEAKMTFVVELPAPQDLSEIVNNFKARESWPFSRLRKGKKKTIDLKDYVLALEALSPQGLTITLRTPEQGGVRIDEALSAILGLEAREILASRVVKTSSW</sequence>
<dbReference type="AlphaFoldDB" id="A0A6G7PV04"/>
<dbReference type="Proteomes" id="UP000502179">
    <property type="component" value="Chromosome"/>
</dbReference>
<dbReference type="InterPro" id="IPR018768">
    <property type="entry name" value="DUF2344"/>
</dbReference>
<dbReference type="RefSeq" id="WP_166031670.1">
    <property type="nucleotide sequence ID" value="NZ_CP048877.1"/>
</dbReference>
<dbReference type="EMBL" id="CP048877">
    <property type="protein sequence ID" value="QIJ71450.1"/>
    <property type="molecule type" value="Genomic_DNA"/>
</dbReference>